<dbReference type="EMBL" id="OY660879">
    <property type="protein sequence ID" value="CAJ1076493.1"/>
    <property type="molecule type" value="Genomic_DNA"/>
</dbReference>
<dbReference type="AlphaFoldDB" id="A0AAV1GVQ2"/>
<dbReference type="PANTHER" id="PTHR33480">
    <property type="entry name" value="SET DOMAIN-CONTAINING PROTEIN-RELATED"/>
    <property type="match status" value="1"/>
</dbReference>
<dbReference type="PANTHER" id="PTHR33480:SF5">
    <property type="entry name" value="SI:DKEY-51D8.9"/>
    <property type="match status" value="1"/>
</dbReference>
<feature type="compositionally biased region" description="Low complexity" evidence="1">
    <location>
        <begin position="156"/>
        <end position="166"/>
    </location>
</feature>
<name>A0AAV1GVQ2_XYRNO</name>
<feature type="region of interest" description="Disordered" evidence="1">
    <location>
        <begin position="138"/>
        <end position="194"/>
    </location>
</feature>
<keyword evidence="3" id="KW-1185">Reference proteome</keyword>
<reference evidence="2" key="1">
    <citation type="submission" date="2023-08" db="EMBL/GenBank/DDBJ databases">
        <authorList>
            <person name="Alioto T."/>
            <person name="Alioto T."/>
            <person name="Gomez Garrido J."/>
        </authorList>
    </citation>
    <scope>NUCLEOTIDE SEQUENCE</scope>
</reference>
<dbReference type="Proteomes" id="UP001178508">
    <property type="component" value="Chromosome 16"/>
</dbReference>
<organism evidence="2 3">
    <name type="scientific">Xyrichtys novacula</name>
    <name type="common">Pearly razorfish</name>
    <name type="synonym">Hemipteronotus novacula</name>
    <dbReference type="NCBI Taxonomy" id="13765"/>
    <lineage>
        <taxon>Eukaryota</taxon>
        <taxon>Metazoa</taxon>
        <taxon>Chordata</taxon>
        <taxon>Craniata</taxon>
        <taxon>Vertebrata</taxon>
        <taxon>Euteleostomi</taxon>
        <taxon>Actinopterygii</taxon>
        <taxon>Neopterygii</taxon>
        <taxon>Teleostei</taxon>
        <taxon>Neoteleostei</taxon>
        <taxon>Acanthomorphata</taxon>
        <taxon>Eupercaria</taxon>
        <taxon>Labriformes</taxon>
        <taxon>Labridae</taxon>
        <taxon>Xyrichtys</taxon>
    </lineage>
</organism>
<evidence type="ECO:0000313" key="3">
    <source>
        <dbReference type="Proteomes" id="UP001178508"/>
    </source>
</evidence>
<protein>
    <submittedName>
        <fullName evidence="2">Uncharacterized protein LOC117467508 isoform X2</fullName>
    </submittedName>
</protein>
<accession>A0AAV1GVQ2</accession>
<sequence length="607" mass="67856">MVDALSLLASTRNECGVNTANVFLFARPKSLSHYRGQECLRVHAEQCGAKHPKHLRSTQLRKHVATLSQVLNLKNNELDQVADFLGHDIRVHRDFYRLPVPTTQLAKISKLLLTMEKGHLSSIQGKSLDEIELDDEIQLSDGEARDSGSESDNSGTEETGLECGTGNPRDPVPESTVTEQVHDTGDLETGSVSSTVNETALPSEDLINIHCPENTQLTSKYLFLKELKPVEGHLQCHIYCPNCEYYIGDQDSEGQCVVCNTTWDKNVSLKNGNFFIYSPIQKQLEHLLQREDIAHCLKSRDGTCNSEIYEDIGSGKMYRNLKKIGGPLDCTHGYSLTLNCDGVPVFKSSLYGIWPLYGIVNELPYPVRKENVLLFGLWFGDKKPNVNSFLKPFTLECQKLSTVGFKIKRNSILEPCRVVAALMICDSVARPLLQNMTQFNGQYGCSLCLHPGEQVEKGHSTVRVYPYKGVPKRDHASTISDAREALHTKKSVRGVKGPTCLIKIPHFDIISGMPPDHMHNIHLGVVHQMASMWLVSDNHEKPYYIGNRVNELMNSSCLLSLLAISQECPDLFSKGSFGRLVNGRTGYCFIVSLYLKEFCPRYFTSTG</sequence>
<proteinExistence type="predicted"/>
<evidence type="ECO:0000256" key="1">
    <source>
        <dbReference type="SAM" id="MobiDB-lite"/>
    </source>
</evidence>
<evidence type="ECO:0000313" key="2">
    <source>
        <dbReference type="EMBL" id="CAJ1076493.1"/>
    </source>
</evidence>
<gene>
    <name evidence="2" type="ORF">XNOV1_A023494</name>
</gene>